<gene>
    <name evidence="5" type="ORF">EDB81DRAFT_728331</name>
</gene>
<evidence type="ECO:0000256" key="1">
    <source>
        <dbReference type="ARBA" id="ARBA00001864"/>
    </source>
</evidence>
<evidence type="ECO:0000256" key="2">
    <source>
        <dbReference type="ARBA" id="ARBA00012060"/>
    </source>
</evidence>
<comment type="caution">
    <text evidence="5">The sequence shown here is derived from an EMBL/GenBank/DDBJ whole genome shotgun (WGS) entry which is preliminary data.</text>
</comment>
<proteinExistence type="predicted"/>
<accession>A0A9P9IS30</accession>
<name>A0A9P9IS30_9HYPO</name>
<dbReference type="Pfam" id="PF01487">
    <property type="entry name" value="DHquinase_I"/>
    <property type="match status" value="1"/>
</dbReference>
<dbReference type="GO" id="GO:0046279">
    <property type="term" value="P:3,4-dihydroxybenzoate biosynthetic process"/>
    <property type="evidence" value="ECO:0007669"/>
    <property type="project" value="TreeGrafter"/>
</dbReference>
<dbReference type="SUPFAM" id="SSF51569">
    <property type="entry name" value="Aldolase"/>
    <property type="match status" value="1"/>
</dbReference>
<evidence type="ECO:0000256" key="3">
    <source>
        <dbReference type="ARBA" id="ARBA00023239"/>
    </source>
</evidence>
<dbReference type="AlphaFoldDB" id="A0A9P9IS30"/>
<keyword evidence="3" id="KW-0456">Lyase</keyword>
<dbReference type="PANTHER" id="PTHR43699:SF1">
    <property type="entry name" value="3-DEHYDROQUINATE DEHYDRATASE"/>
    <property type="match status" value="1"/>
</dbReference>
<dbReference type="PANTHER" id="PTHR43699">
    <property type="entry name" value="3-DEHYDROQUINATE DEHYDRATASE"/>
    <property type="match status" value="1"/>
</dbReference>
<evidence type="ECO:0000313" key="6">
    <source>
        <dbReference type="Proteomes" id="UP000738349"/>
    </source>
</evidence>
<dbReference type="Proteomes" id="UP000738349">
    <property type="component" value="Unassembled WGS sequence"/>
</dbReference>
<sequence>MVSLCLVHDAENSFLVDLAANITGYALLPRTSQLCDAGRPGSIVAFDWGSVSLLELSLSKRRTDTSVLIINLRCLDSVKRQDDGGGDADAFDHEYLFVNGKFHRKDFCRFLSFVTGQSDPFRHIRSKKRSIYIGLTYPNVRVALSNMAIVSVGADALELRVDLLREEGQEGTLPSLDYVAEQLMTLRLQSELPIIFTIRLIPSGGRWPVEETSLATKYLQKALQWGVEFIDLEDLFIPDLRASLLPHKGCTKIIASHHDFSGKLDWTSTELLDVYSACSEFGDVVQIAGVATDLSETFEVQRFRGKVARASSASDPPLTAFNTGRGGKLSRILNPFLQATTHPLLPMSSAPNQLSLVEVNGVLTVLGEIIPKKVYVFQDPDVDAALMEKCFNELNLPHHAVPLSPRQDSGVQLLLGEADCGGAVFDSSSTFSDQLVLASRSPEAILTGIVDTISVEDGYLVGHNCLSLGIRSLLAQEHSPSALKGKDMLVIGRSFTEASSVVAALLSLECGQIFTLGFSISPEITSKAVTCNTTAFEDALTSVGVFSTLSNQDRSFLAPLLGLISKRHAKTKTDPLVYLDTHASQKDAAVGVARAAGWSTVIKENISAAVLAARLRVLVDQSIHPDFLRMVRRQQLY</sequence>
<evidence type="ECO:0000256" key="4">
    <source>
        <dbReference type="ARBA" id="ARBA00023270"/>
    </source>
</evidence>
<dbReference type="InterPro" id="IPR001381">
    <property type="entry name" value="DHquinase_I"/>
</dbReference>
<dbReference type="CDD" id="cd00502">
    <property type="entry name" value="DHQase_I"/>
    <property type="match status" value="1"/>
</dbReference>
<reference evidence="5" key="1">
    <citation type="journal article" date="2021" name="Nat. Commun.">
        <title>Genetic determinants of endophytism in the Arabidopsis root mycobiome.</title>
        <authorList>
            <person name="Mesny F."/>
            <person name="Miyauchi S."/>
            <person name="Thiergart T."/>
            <person name="Pickel B."/>
            <person name="Atanasova L."/>
            <person name="Karlsson M."/>
            <person name="Huettel B."/>
            <person name="Barry K.W."/>
            <person name="Haridas S."/>
            <person name="Chen C."/>
            <person name="Bauer D."/>
            <person name="Andreopoulos W."/>
            <person name="Pangilinan J."/>
            <person name="LaButti K."/>
            <person name="Riley R."/>
            <person name="Lipzen A."/>
            <person name="Clum A."/>
            <person name="Drula E."/>
            <person name="Henrissat B."/>
            <person name="Kohler A."/>
            <person name="Grigoriev I.V."/>
            <person name="Martin F.M."/>
            <person name="Hacquard S."/>
        </authorList>
    </citation>
    <scope>NUCLEOTIDE SEQUENCE</scope>
    <source>
        <strain evidence="5">MPI-CAGE-AT-0147</strain>
    </source>
</reference>
<keyword evidence="6" id="KW-1185">Reference proteome</keyword>
<dbReference type="Gene3D" id="3.20.20.70">
    <property type="entry name" value="Aldolase class I"/>
    <property type="match status" value="1"/>
</dbReference>
<protein>
    <recommendedName>
        <fullName evidence="2">3-dehydroquinate dehydratase</fullName>
        <ecNumber evidence="2">4.2.1.10</ecNumber>
    </recommendedName>
</protein>
<dbReference type="OrthoDB" id="204377at2759"/>
<dbReference type="EC" id="4.2.1.10" evidence="2"/>
<dbReference type="GO" id="GO:0003855">
    <property type="term" value="F:3-dehydroquinate dehydratase activity"/>
    <property type="evidence" value="ECO:0007669"/>
    <property type="project" value="UniProtKB-EC"/>
</dbReference>
<dbReference type="EMBL" id="JAGMUV010000017">
    <property type="protein sequence ID" value="KAH7131222.1"/>
    <property type="molecule type" value="Genomic_DNA"/>
</dbReference>
<organism evidence="5 6">
    <name type="scientific">Dactylonectria macrodidyma</name>
    <dbReference type="NCBI Taxonomy" id="307937"/>
    <lineage>
        <taxon>Eukaryota</taxon>
        <taxon>Fungi</taxon>
        <taxon>Dikarya</taxon>
        <taxon>Ascomycota</taxon>
        <taxon>Pezizomycotina</taxon>
        <taxon>Sordariomycetes</taxon>
        <taxon>Hypocreomycetidae</taxon>
        <taxon>Hypocreales</taxon>
        <taxon>Nectriaceae</taxon>
        <taxon>Dactylonectria</taxon>
    </lineage>
</organism>
<dbReference type="InterPro" id="IPR013785">
    <property type="entry name" value="Aldolase_TIM"/>
</dbReference>
<dbReference type="InterPro" id="IPR050146">
    <property type="entry name" value="Type-I_3-dehydroquinase"/>
</dbReference>
<keyword evidence="4" id="KW-0704">Schiff base</keyword>
<comment type="catalytic activity">
    <reaction evidence="1">
        <text>3-dehydroquinate = 3-dehydroshikimate + H2O</text>
        <dbReference type="Rhea" id="RHEA:21096"/>
        <dbReference type="ChEBI" id="CHEBI:15377"/>
        <dbReference type="ChEBI" id="CHEBI:16630"/>
        <dbReference type="ChEBI" id="CHEBI:32364"/>
        <dbReference type="EC" id="4.2.1.10"/>
    </reaction>
</comment>
<evidence type="ECO:0000313" key="5">
    <source>
        <dbReference type="EMBL" id="KAH7131222.1"/>
    </source>
</evidence>